<organism evidence="2 3">
    <name type="scientific">Popillia japonica</name>
    <name type="common">Japanese beetle</name>
    <dbReference type="NCBI Taxonomy" id="7064"/>
    <lineage>
        <taxon>Eukaryota</taxon>
        <taxon>Metazoa</taxon>
        <taxon>Ecdysozoa</taxon>
        <taxon>Arthropoda</taxon>
        <taxon>Hexapoda</taxon>
        <taxon>Insecta</taxon>
        <taxon>Pterygota</taxon>
        <taxon>Neoptera</taxon>
        <taxon>Endopterygota</taxon>
        <taxon>Coleoptera</taxon>
        <taxon>Polyphaga</taxon>
        <taxon>Scarabaeiformia</taxon>
        <taxon>Scarabaeidae</taxon>
        <taxon>Rutelinae</taxon>
        <taxon>Popillia</taxon>
    </lineage>
</organism>
<protein>
    <submittedName>
        <fullName evidence="2">Uncharacterized protein</fullName>
    </submittedName>
</protein>
<proteinExistence type="predicted"/>
<dbReference type="EMBL" id="JASPKY010000033">
    <property type="protein sequence ID" value="KAK9747144.1"/>
    <property type="molecule type" value="Genomic_DNA"/>
</dbReference>
<comment type="caution">
    <text evidence="2">The sequence shown here is derived from an EMBL/GenBank/DDBJ whole genome shotgun (WGS) entry which is preliminary data.</text>
</comment>
<evidence type="ECO:0000313" key="2">
    <source>
        <dbReference type="EMBL" id="KAK9747144.1"/>
    </source>
</evidence>
<evidence type="ECO:0000313" key="3">
    <source>
        <dbReference type="Proteomes" id="UP001458880"/>
    </source>
</evidence>
<name>A0AAW1MMF5_POPJA</name>
<feature type="compositionally biased region" description="Basic and acidic residues" evidence="1">
    <location>
        <begin position="155"/>
        <end position="165"/>
    </location>
</feature>
<accession>A0AAW1MMF5</accession>
<feature type="region of interest" description="Disordered" evidence="1">
    <location>
        <begin position="100"/>
        <end position="131"/>
    </location>
</feature>
<evidence type="ECO:0000256" key="1">
    <source>
        <dbReference type="SAM" id="MobiDB-lite"/>
    </source>
</evidence>
<sequence length="197" mass="23054">MNYLKKRKSWTQHAAEDNMVHTVDFDVTVTQTSVPVTSPRTLDNLSSEDELPVTSFEKPKRKKSVVSDPLQNVRRKQKISRNKNLSRKELEWFAEHIWDHDDSEDGLDGDRSDLDSEDNDGDNNQADEQNIDMENIPIEFEDCVLYGVVEYWPGAREEQIGRPENETSDEEQTEEVRSKVNKKLKKVIWKKEEFTLR</sequence>
<feature type="region of interest" description="Disordered" evidence="1">
    <location>
        <begin position="34"/>
        <end position="80"/>
    </location>
</feature>
<dbReference type="AlphaFoldDB" id="A0AAW1MMF5"/>
<keyword evidence="3" id="KW-1185">Reference proteome</keyword>
<reference evidence="2 3" key="1">
    <citation type="journal article" date="2024" name="BMC Genomics">
        <title>De novo assembly and annotation of Popillia japonica's genome with initial clues to its potential as an invasive pest.</title>
        <authorList>
            <person name="Cucini C."/>
            <person name="Boschi S."/>
            <person name="Funari R."/>
            <person name="Cardaioli E."/>
            <person name="Iannotti N."/>
            <person name="Marturano G."/>
            <person name="Paoli F."/>
            <person name="Bruttini M."/>
            <person name="Carapelli A."/>
            <person name="Frati F."/>
            <person name="Nardi F."/>
        </authorList>
    </citation>
    <scope>NUCLEOTIDE SEQUENCE [LARGE SCALE GENOMIC DNA]</scope>
    <source>
        <strain evidence="2">DMR45628</strain>
    </source>
</reference>
<gene>
    <name evidence="2" type="ORF">QE152_g5516</name>
</gene>
<dbReference type="Proteomes" id="UP001458880">
    <property type="component" value="Unassembled WGS sequence"/>
</dbReference>
<feature type="region of interest" description="Disordered" evidence="1">
    <location>
        <begin position="155"/>
        <end position="177"/>
    </location>
</feature>